<keyword evidence="5 8" id="KW-0472">Membrane</keyword>
<sequence precursor="true">MADRLTAALAVLPERLGWHVALSASALGLGLAVALPLGIAAARDPRLKWISLGAAGLVQTIPSLALLALFYPVLLLLSGLATKVLGHGFPALGFLPSLLALTLYSMLPILRNAAAGVSGVDPAVVEAARGVGMTDRQRLWRVELPLAAPVIMAGVRTAAVWTIGAATLSTPVGQTSLGDYIFSGLQTEDWVAVLVGCAASAALALAVDALLGLIEVGVARRDGRRLWAGGAGLAIGLLAALAPLAGAALSRGAPAYVVGAKNFSEQYILAELMAGRLEAGGATVRRRVNLGSAVAYRALAAGEIDAYVDYSGTLWANVLNRADNPGRQAVLEGLRRALKARDGVVLLAPLGFENAYALAMRRDRAKRLGVRTLADLAAKAPSLTLGGDLEFFSRPEWKSVESAYGLAFKARRQFQPTFMYRALESGEVDVISAFSSDGRIAADDLVLLDDPKAALPPYDAVILVSPKRADDRRLRAALAPLGGRIDVKAMRAANYAVDRDTGKKSPAEAARMLVGDATATSRRD</sequence>
<evidence type="ECO:0000256" key="5">
    <source>
        <dbReference type="ARBA" id="ARBA00023136"/>
    </source>
</evidence>
<dbReference type="GO" id="GO:0043190">
    <property type="term" value="C:ATP-binding cassette (ABC) transporter complex"/>
    <property type="evidence" value="ECO:0007669"/>
    <property type="project" value="InterPro"/>
</dbReference>
<dbReference type="InterPro" id="IPR041894">
    <property type="entry name" value="PBP2_ProX-like"/>
</dbReference>
<comment type="similarity">
    <text evidence="6">In the C-terminal section; belongs to the OsmX family.</text>
</comment>
<dbReference type="SUPFAM" id="SSF161098">
    <property type="entry name" value="MetI-like"/>
    <property type="match status" value="1"/>
</dbReference>
<evidence type="ECO:0000256" key="2">
    <source>
        <dbReference type="ARBA" id="ARBA00022448"/>
    </source>
</evidence>
<evidence type="ECO:0000256" key="7">
    <source>
        <dbReference type="ARBA" id="ARBA00035652"/>
    </source>
</evidence>
<dbReference type="CDD" id="cd06261">
    <property type="entry name" value="TM_PBP2"/>
    <property type="match status" value="1"/>
</dbReference>
<feature type="region of interest" description="Disordered" evidence="9">
    <location>
        <begin position="502"/>
        <end position="524"/>
    </location>
</feature>
<evidence type="ECO:0000256" key="6">
    <source>
        <dbReference type="ARBA" id="ARBA00035642"/>
    </source>
</evidence>
<evidence type="ECO:0000256" key="1">
    <source>
        <dbReference type="ARBA" id="ARBA00004651"/>
    </source>
</evidence>
<dbReference type="InterPro" id="IPR007210">
    <property type="entry name" value="ABC_Gly_betaine_transp_sub-bd"/>
</dbReference>
<evidence type="ECO:0000256" key="4">
    <source>
        <dbReference type="ARBA" id="ARBA00022989"/>
    </source>
</evidence>
<evidence type="ECO:0000259" key="10">
    <source>
        <dbReference type="PROSITE" id="PS50928"/>
    </source>
</evidence>
<dbReference type="RefSeq" id="WP_004620471.1">
    <property type="nucleotide sequence ID" value="NZ_APMP01000016.1"/>
</dbReference>
<dbReference type="OrthoDB" id="9801163at2"/>
<evidence type="ECO:0000313" key="12">
    <source>
        <dbReference type="Proteomes" id="UP000013063"/>
    </source>
</evidence>
<keyword evidence="12" id="KW-1185">Reference proteome</keyword>
<feature type="transmembrane region" description="Helical" evidence="8">
    <location>
        <begin position="190"/>
        <end position="214"/>
    </location>
</feature>
<dbReference type="Pfam" id="PF00528">
    <property type="entry name" value="BPD_transp_1"/>
    <property type="match status" value="1"/>
</dbReference>
<feature type="transmembrane region" description="Helical" evidence="8">
    <location>
        <begin position="146"/>
        <end position="170"/>
    </location>
</feature>
<dbReference type="PANTHER" id="PTHR30177:SF4">
    <property type="entry name" value="OSMOPROTECTANT IMPORT PERMEASE PROTEIN OSMW"/>
    <property type="match status" value="1"/>
</dbReference>
<dbReference type="AlphaFoldDB" id="R0CYY3"/>
<dbReference type="Gene3D" id="3.40.190.10">
    <property type="entry name" value="Periplasmic binding protein-like II"/>
    <property type="match status" value="1"/>
</dbReference>
<evidence type="ECO:0000256" key="8">
    <source>
        <dbReference type="RuleBase" id="RU363032"/>
    </source>
</evidence>
<dbReference type="PATRIC" id="fig|1292034.3.peg.2578"/>
<keyword evidence="4 8" id="KW-1133">Transmembrane helix</keyword>
<feature type="transmembrane region" description="Helical" evidence="8">
    <location>
        <begin position="49"/>
        <end position="71"/>
    </location>
</feature>
<name>R0CYY3_CAUVI</name>
<evidence type="ECO:0000256" key="3">
    <source>
        <dbReference type="ARBA" id="ARBA00022692"/>
    </source>
</evidence>
<dbReference type="CDD" id="cd13607">
    <property type="entry name" value="PBP2_AfProX_like"/>
    <property type="match status" value="1"/>
</dbReference>
<comment type="similarity">
    <text evidence="8">Belongs to the binding-protein-dependent transport system permease family.</text>
</comment>
<dbReference type="Gene3D" id="1.10.3720.10">
    <property type="entry name" value="MetI-like"/>
    <property type="match status" value="1"/>
</dbReference>
<organism evidence="11 12">
    <name type="scientific">Caulobacter vibrioides OR37</name>
    <dbReference type="NCBI Taxonomy" id="1292034"/>
    <lineage>
        <taxon>Bacteria</taxon>
        <taxon>Pseudomonadati</taxon>
        <taxon>Pseudomonadota</taxon>
        <taxon>Alphaproteobacteria</taxon>
        <taxon>Caulobacterales</taxon>
        <taxon>Caulobacteraceae</taxon>
        <taxon>Caulobacter</taxon>
    </lineage>
</organism>
<dbReference type="Pfam" id="PF04069">
    <property type="entry name" value="OpuAC"/>
    <property type="match status" value="1"/>
</dbReference>
<dbReference type="EMBL" id="APMP01000016">
    <property type="protein sequence ID" value="ENZ81485.1"/>
    <property type="molecule type" value="Genomic_DNA"/>
</dbReference>
<dbReference type="PROSITE" id="PS50928">
    <property type="entry name" value="ABC_TM1"/>
    <property type="match status" value="1"/>
</dbReference>
<dbReference type="GO" id="GO:0031460">
    <property type="term" value="P:glycine betaine transport"/>
    <property type="evidence" value="ECO:0007669"/>
    <property type="project" value="TreeGrafter"/>
</dbReference>
<dbReference type="eggNOG" id="COG1174">
    <property type="taxonomic scope" value="Bacteria"/>
</dbReference>
<keyword evidence="3 8" id="KW-0812">Transmembrane</keyword>
<keyword evidence="2 8" id="KW-0813">Transport</keyword>
<dbReference type="GO" id="GO:0022857">
    <property type="term" value="F:transmembrane transporter activity"/>
    <property type="evidence" value="ECO:0007669"/>
    <property type="project" value="InterPro"/>
</dbReference>
<evidence type="ECO:0000256" key="9">
    <source>
        <dbReference type="SAM" id="MobiDB-lite"/>
    </source>
</evidence>
<dbReference type="InterPro" id="IPR035906">
    <property type="entry name" value="MetI-like_sf"/>
</dbReference>
<dbReference type="Proteomes" id="UP000013063">
    <property type="component" value="Unassembled WGS sequence"/>
</dbReference>
<dbReference type="InterPro" id="IPR051204">
    <property type="entry name" value="ABC_transp_perm/SBD"/>
</dbReference>
<dbReference type="SUPFAM" id="SSF53850">
    <property type="entry name" value="Periplasmic binding protein-like II"/>
    <property type="match status" value="1"/>
</dbReference>
<dbReference type="STRING" id="1292034.OR37_02596"/>
<gene>
    <name evidence="11" type="ORF">OR37_02596</name>
</gene>
<feature type="domain" description="ABC transmembrane type-1" evidence="10">
    <location>
        <begin position="16"/>
        <end position="211"/>
    </location>
</feature>
<accession>R0CYY3</accession>
<proteinExistence type="inferred from homology"/>
<evidence type="ECO:0000313" key="11">
    <source>
        <dbReference type="EMBL" id="ENZ81485.1"/>
    </source>
</evidence>
<dbReference type="InterPro" id="IPR000515">
    <property type="entry name" value="MetI-like"/>
</dbReference>
<feature type="transmembrane region" description="Helical" evidence="8">
    <location>
        <begin position="20"/>
        <end position="42"/>
    </location>
</feature>
<comment type="similarity">
    <text evidence="7">In the N-terminal section; belongs to the binding-protein-dependent transport system permease family.</text>
</comment>
<dbReference type="Gene3D" id="3.40.190.120">
    <property type="entry name" value="Osmoprotection protein (prox), domain 2"/>
    <property type="match status" value="1"/>
</dbReference>
<dbReference type="eggNOG" id="COG1732">
    <property type="taxonomic scope" value="Bacteria"/>
</dbReference>
<comment type="caution">
    <text evidence="11">The sequence shown here is derived from an EMBL/GenBank/DDBJ whole genome shotgun (WGS) entry which is preliminary data.</text>
</comment>
<feature type="transmembrane region" description="Helical" evidence="8">
    <location>
        <begin position="226"/>
        <end position="249"/>
    </location>
</feature>
<dbReference type="PANTHER" id="PTHR30177">
    <property type="entry name" value="GLYCINE BETAINE/L-PROLINE TRANSPORT SYSTEM PERMEASE PROTEIN PROW"/>
    <property type="match status" value="1"/>
</dbReference>
<feature type="transmembrane region" description="Helical" evidence="8">
    <location>
        <begin position="91"/>
        <end position="110"/>
    </location>
</feature>
<keyword evidence="11" id="KW-0449">Lipoprotein</keyword>
<comment type="subcellular location">
    <subcellularLocation>
        <location evidence="1 8">Cell membrane</location>
        <topology evidence="1 8">Multi-pass membrane protein</topology>
    </subcellularLocation>
</comment>
<reference evidence="11 12" key="1">
    <citation type="journal article" date="2013" name="Genome Announc.">
        <title>Draft Genome Sequence for Caulobacter sp. Strain OR37, a Bacterium Tolerant to Heavy Metals.</title>
        <authorList>
            <person name="Utturkar S.M."/>
            <person name="Bollmann A."/>
            <person name="Brzoska R.M."/>
            <person name="Klingeman D.M."/>
            <person name="Epstein S.E."/>
            <person name="Palumbo A.V."/>
            <person name="Brown S.D."/>
        </authorList>
    </citation>
    <scope>NUCLEOTIDE SEQUENCE [LARGE SCALE GENOMIC DNA]</scope>
    <source>
        <strain evidence="11 12">OR37</strain>
    </source>
</reference>
<protein>
    <submittedName>
        <fullName evidence="11">Periplasmic glycine betaine/choline-binding lipoprotein of an ABC-type transport system</fullName>
    </submittedName>
</protein>